<keyword evidence="1" id="KW-0812">Transmembrane</keyword>
<dbReference type="OrthoDB" id="3673893at2759"/>
<dbReference type="Proteomes" id="UP000235371">
    <property type="component" value="Unassembled WGS sequence"/>
</dbReference>
<dbReference type="AlphaFoldDB" id="A0A2J6TQ95"/>
<keyword evidence="3" id="KW-1185">Reference proteome</keyword>
<dbReference type="RefSeq" id="XP_024742090.1">
    <property type="nucleotide sequence ID" value="XM_024886443.1"/>
</dbReference>
<feature type="transmembrane region" description="Helical" evidence="1">
    <location>
        <begin position="239"/>
        <end position="256"/>
    </location>
</feature>
<keyword evidence="1" id="KW-0472">Membrane</keyword>
<dbReference type="GeneID" id="36594520"/>
<feature type="transmembrane region" description="Helical" evidence="1">
    <location>
        <begin position="134"/>
        <end position="153"/>
    </location>
</feature>
<dbReference type="InParanoid" id="A0A2J6TQ95"/>
<name>A0A2J6TQ95_9HELO</name>
<evidence type="ECO:0000256" key="1">
    <source>
        <dbReference type="SAM" id="Phobius"/>
    </source>
</evidence>
<proteinExistence type="predicted"/>
<accession>A0A2J6TQ95</accession>
<keyword evidence="1" id="KW-1133">Transmembrane helix</keyword>
<dbReference type="EMBL" id="KZ613747">
    <property type="protein sequence ID" value="PMD65186.1"/>
    <property type="molecule type" value="Genomic_DNA"/>
</dbReference>
<evidence type="ECO:0000313" key="3">
    <source>
        <dbReference type="Proteomes" id="UP000235371"/>
    </source>
</evidence>
<protein>
    <submittedName>
        <fullName evidence="2">Uncharacterized protein</fullName>
    </submittedName>
</protein>
<gene>
    <name evidence="2" type="ORF">K444DRAFT_660310</name>
</gene>
<sequence>MLSKNAIHPFQLSNLHKMTHANTNVWTFDLSSFMVLLSEDEELNYRLMRRSIYEILCTAPAAGLQSYLRSYSVAIEKVGPIYISQLGRKSAPLRNLRLANTIASYNLLCDSRYSVYQIPALQDTRNNLKDIRSLSWMLATWIITAAIITLLAILPDTSWVGIVNCAVLPGWSIALRIIESQCIYIATSSPSQPDCLDSVIIIGRRNSCLILEGSRQDISRWTGLGVEVKDSVSSKFTEYFTRITTLLILVFVFVSIPNGTLHDQVSFIAMNILGQANVKIGKYLNAKSCLGSLSKITSTNVPSRTHVYGLLLRRFGNGDWVDEVGLLPNTAIWKDWRKLVIASQSDSKELYEKIVQEHSKPKENLEILVHPETR</sequence>
<evidence type="ECO:0000313" key="2">
    <source>
        <dbReference type="EMBL" id="PMD65186.1"/>
    </source>
</evidence>
<reference evidence="2 3" key="1">
    <citation type="submission" date="2016-04" db="EMBL/GenBank/DDBJ databases">
        <title>A degradative enzymes factory behind the ericoid mycorrhizal symbiosis.</title>
        <authorList>
            <consortium name="DOE Joint Genome Institute"/>
            <person name="Martino E."/>
            <person name="Morin E."/>
            <person name="Grelet G."/>
            <person name="Kuo A."/>
            <person name="Kohler A."/>
            <person name="Daghino S."/>
            <person name="Barry K."/>
            <person name="Choi C."/>
            <person name="Cichocki N."/>
            <person name="Clum A."/>
            <person name="Copeland A."/>
            <person name="Hainaut M."/>
            <person name="Haridas S."/>
            <person name="Labutti K."/>
            <person name="Lindquist E."/>
            <person name="Lipzen A."/>
            <person name="Khouja H.-R."/>
            <person name="Murat C."/>
            <person name="Ohm R."/>
            <person name="Olson A."/>
            <person name="Spatafora J."/>
            <person name="Veneault-Fourrey C."/>
            <person name="Henrissat B."/>
            <person name="Grigoriev I."/>
            <person name="Martin F."/>
            <person name="Perotto S."/>
        </authorList>
    </citation>
    <scope>NUCLEOTIDE SEQUENCE [LARGE SCALE GENOMIC DNA]</scope>
    <source>
        <strain evidence="2 3">E</strain>
    </source>
</reference>
<organism evidence="2 3">
    <name type="scientific">Hyaloscypha bicolor E</name>
    <dbReference type="NCBI Taxonomy" id="1095630"/>
    <lineage>
        <taxon>Eukaryota</taxon>
        <taxon>Fungi</taxon>
        <taxon>Dikarya</taxon>
        <taxon>Ascomycota</taxon>
        <taxon>Pezizomycotina</taxon>
        <taxon>Leotiomycetes</taxon>
        <taxon>Helotiales</taxon>
        <taxon>Hyaloscyphaceae</taxon>
        <taxon>Hyaloscypha</taxon>
        <taxon>Hyaloscypha bicolor</taxon>
    </lineage>
</organism>
<feature type="transmembrane region" description="Helical" evidence="1">
    <location>
        <begin position="159"/>
        <end position="178"/>
    </location>
</feature>